<keyword evidence="5" id="KW-1185">Reference proteome</keyword>
<dbReference type="InterPro" id="IPR027385">
    <property type="entry name" value="Beta-barrel_OMP"/>
</dbReference>
<accession>A0A418XZ69</accession>
<proteinExistence type="predicted"/>
<dbReference type="AlphaFoldDB" id="A0A418XZ69"/>
<feature type="domain" description="Outer membrane protein beta-barrel" evidence="3">
    <location>
        <begin position="8"/>
        <end position="202"/>
    </location>
</feature>
<dbReference type="Pfam" id="PF13505">
    <property type="entry name" value="OMP_b-brl"/>
    <property type="match status" value="1"/>
</dbReference>
<organism evidence="4 5">
    <name type="scientific">Alcanivorax profundi</name>
    <dbReference type="NCBI Taxonomy" id="2338368"/>
    <lineage>
        <taxon>Bacteria</taxon>
        <taxon>Pseudomonadati</taxon>
        <taxon>Pseudomonadota</taxon>
        <taxon>Gammaproteobacteria</taxon>
        <taxon>Oceanospirillales</taxon>
        <taxon>Alcanivoracaceae</taxon>
        <taxon>Alcanivorax</taxon>
    </lineage>
</organism>
<name>A0A418XZ69_9GAMM</name>
<evidence type="ECO:0000313" key="4">
    <source>
        <dbReference type="EMBL" id="RJG18306.1"/>
    </source>
</evidence>
<dbReference type="SUPFAM" id="SSF56925">
    <property type="entry name" value="OMPA-like"/>
    <property type="match status" value="1"/>
</dbReference>
<gene>
    <name evidence="4" type="ORF">D4A39_07490</name>
</gene>
<comment type="caution">
    <text evidence="4">The sequence shown here is derived from an EMBL/GenBank/DDBJ whole genome shotgun (WGS) entry which is preliminary data.</text>
</comment>
<feature type="chain" id="PRO_5019369498" description="Outer membrane protein beta-barrel domain-containing protein" evidence="2">
    <location>
        <begin position="20"/>
        <end position="203"/>
    </location>
</feature>
<feature type="signal peptide" evidence="2">
    <location>
        <begin position="1"/>
        <end position="19"/>
    </location>
</feature>
<dbReference type="Gene3D" id="2.40.160.20">
    <property type="match status" value="1"/>
</dbReference>
<keyword evidence="1 2" id="KW-0732">Signal</keyword>
<reference evidence="4 5" key="1">
    <citation type="submission" date="2018-09" db="EMBL/GenBank/DDBJ databases">
        <title>Alcanivorax profundi sp. nov., isolated from 1000 m-depth seawater of the Mariana Trench.</title>
        <authorList>
            <person name="Liu J."/>
        </authorList>
    </citation>
    <scope>NUCLEOTIDE SEQUENCE [LARGE SCALE GENOMIC DNA]</scope>
    <source>
        <strain evidence="4 5">MTEO17</strain>
    </source>
</reference>
<dbReference type="RefSeq" id="WP_031226603.1">
    <property type="nucleotide sequence ID" value="NZ_CAXGPP010000005.1"/>
</dbReference>
<evidence type="ECO:0000313" key="5">
    <source>
        <dbReference type="Proteomes" id="UP000283734"/>
    </source>
</evidence>
<protein>
    <recommendedName>
        <fullName evidence="3">Outer membrane protein beta-barrel domain-containing protein</fullName>
    </recommendedName>
</protein>
<dbReference type="OrthoDB" id="6078215at2"/>
<evidence type="ECO:0000259" key="3">
    <source>
        <dbReference type="Pfam" id="PF13505"/>
    </source>
</evidence>
<dbReference type="Proteomes" id="UP000283734">
    <property type="component" value="Unassembled WGS sequence"/>
</dbReference>
<evidence type="ECO:0000256" key="2">
    <source>
        <dbReference type="SAM" id="SignalP"/>
    </source>
</evidence>
<sequence length="203" mass="21508">MKKTLVVMLCSLAASGVWAEESPSRGLMVGAGVGIDTGNFADELEDELGSGFNVDDDGANTGADLYVGFAFGGASSVRLGYRKFGEQAGEVSFGGAKIGEYEVDADGLYLAADLMFPVADTVYLGGTLGLQRWDGESTTRTASGTSRASSEGSDFFYGVRGKFLFNQGKAGVVAGYTLYRFEDERGDELEYDSISLGLEGYFR</sequence>
<evidence type="ECO:0000256" key="1">
    <source>
        <dbReference type="ARBA" id="ARBA00022729"/>
    </source>
</evidence>
<dbReference type="EMBL" id="QYYA01000002">
    <property type="protein sequence ID" value="RJG18306.1"/>
    <property type="molecule type" value="Genomic_DNA"/>
</dbReference>
<dbReference type="InterPro" id="IPR011250">
    <property type="entry name" value="OMP/PagP_B-barrel"/>
</dbReference>